<feature type="domain" description="UDP-N-acetylglucosamine 2-epimerase" evidence="2">
    <location>
        <begin position="4"/>
        <end position="140"/>
    </location>
</feature>
<protein>
    <submittedName>
        <fullName evidence="3">UDP-N-acetyl glucosamine 2-epimerase</fullName>
    </submittedName>
</protein>
<dbReference type="AlphaFoldDB" id="A0A937VZK8"/>
<sequence>DPQRLQRLLTALGQAPLPVLLPLHPRTRQILERAQLHISPTLHLLEPQSYFAMLGYLEGCAFVITDSGGLQKEAFFFAKKCITVREETEWTELVACGANQVVGTDDAAIRAAFPWALQPLSEVPQLYGQGDAGTRIVQLLAKS</sequence>
<organism evidence="3 4">
    <name type="scientific">Tectimicrobiota bacterium</name>
    <dbReference type="NCBI Taxonomy" id="2528274"/>
    <lineage>
        <taxon>Bacteria</taxon>
        <taxon>Pseudomonadati</taxon>
        <taxon>Nitrospinota/Tectimicrobiota group</taxon>
        <taxon>Candidatus Tectimicrobiota</taxon>
    </lineage>
</organism>
<dbReference type="InterPro" id="IPR003331">
    <property type="entry name" value="UDP_GlcNAc_Epimerase_2_dom"/>
</dbReference>
<evidence type="ECO:0000313" key="3">
    <source>
        <dbReference type="EMBL" id="MBM3223010.1"/>
    </source>
</evidence>
<accession>A0A937VZK8</accession>
<dbReference type="EMBL" id="VGLS01000083">
    <property type="protein sequence ID" value="MBM3223010.1"/>
    <property type="molecule type" value="Genomic_DNA"/>
</dbReference>
<dbReference type="SUPFAM" id="SSF53756">
    <property type="entry name" value="UDP-Glycosyltransferase/glycogen phosphorylase"/>
    <property type="match status" value="1"/>
</dbReference>
<dbReference type="Pfam" id="PF02350">
    <property type="entry name" value="Epimerase_2"/>
    <property type="match status" value="1"/>
</dbReference>
<dbReference type="PANTHER" id="PTHR43174:SF1">
    <property type="entry name" value="UDP-N-ACETYLGLUCOSAMINE 2-EPIMERASE"/>
    <property type="match status" value="1"/>
</dbReference>
<dbReference type="Proteomes" id="UP000712673">
    <property type="component" value="Unassembled WGS sequence"/>
</dbReference>
<dbReference type="GO" id="GO:0016853">
    <property type="term" value="F:isomerase activity"/>
    <property type="evidence" value="ECO:0007669"/>
    <property type="project" value="UniProtKB-KW"/>
</dbReference>
<comment type="caution">
    <text evidence="3">The sequence shown here is derived from an EMBL/GenBank/DDBJ whole genome shotgun (WGS) entry which is preliminary data.</text>
</comment>
<gene>
    <name evidence="3" type="ORF">FJZ47_04295</name>
</gene>
<evidence type="ECO:0000313" key="4">
    <source>
        <dbReference type="Proteomes" id="UP000712673"/>
    </source>
</evidence>
<name>A0A937VZK8_UNCTE</name>
<proteinExistence type="inferred from homology"/>
<feature type="non-terminal residue" evidence="3">
    <location>
        <position position="1"/>
    </location>
</feature>
<keyword evidence="1" id="KW-0413">Isomerase</keyword>
<dbReference type="Gene3D" id="3.40.50.2000">
    <property type="entry name" value="Glycogen Phosphorylase B"/>
    <property type="match status" value="1"/>
</dbReference>
<comment type="similarity">
    <text evidence="1">Belongs to the UDP-N-acetylglucosamine 2-epimerase family.</text>
</comment>
<dbReference type="InterPro" id="IPR029767">
    <property type="entry name" value="WecB-like"/>
</dbReference>
<evidence type="ECO:0000259" key="2">
    <source>
        <dbReference type="Pfam" id="PF02350"/>
    </source>
</evidence>
<reference evidence="3" key="1">
    <citation type="submission" date="2019-03" db="EMBL/GenBank/DDBJ databases">
        <title>Lake Tanganyika Metagenome-Assembled Genomes (MAGs).</title>
        <authorList>
            <person name="Tran P."/>
        </authorList>
    </citation>
    <scope>NUCLEOTIDE SEQUENCE</scope>
    <source>
        <strain evidence="3">K_DeepCast_65m_m2_066</strain>
    </source>
</reference>
<dbReference type="PANTHER" id="PTHR43174">
    <property type="entry name" value="UDP-N-ACETYLGLUCOSAMINE 2-EPIMERASE"/>
    <property type="match status" value="1"/>
</dbReference>
<evidence type="ECO:0000256" key="1">
    <source>
        <dbReference type="RuleBase" id="RU003513"/>
    </source>
</evidence>